<dbReference type="AlphaFoldDB" id="A0ABD5PG98"/>
<name>A0ABD5PG98_9EURY</name>
<feature type="region of interest" description="Disordered" evidence="1">
    <location>
        <begin position="134"/>
        <end position="228"/>
    </location>
</feature>
<evidence type="ECO:0000313" key="4">
    <source>
        <dbReference type="Proteomes" id="UP001595921"/>
    </source>
</evidence>
<evidence type="ECO:0000256" key="1">
    <source>
        <dbReference type="SAM" id="MobiDB-lite"/>
    </source>
</evidence>
<dbReference type="Pfam" id="PF25256">
    <property type="entry name" value="DUF7857"/>
    <property type="match status" value="1"/>
</dbReference>
<proteinExistence type="predicted"/>
<comment type="caution">
    <text evidence="3">The sequence shown here is derived from an EMBL/GenBank/DDBJ whole genome shotgun (WGS) entry which is preliminary data.</text>
</comment>
<keyword evidence="4" id="KW-1185">Reference proteome</keyword>
<dbReference type="Pfam" id="PF26296">
    <property type="entry name" value="DUF8080"/>
    <property type="match status" value="1"/>
</dbReference>
<feature type="domain" description="DUF8080" evidence="2">
    <location>
        <begin position="229"/>
        <end position="302"/>
    </location>
</feature>
<dbReference type="InterPro" id="IPR058393">
    <property type="entry name" value="DUF8080"/>
</dbReference>
<feature type="compositionally biased region" description="Low complexity" evidence="1">
    <location>
        <begin position="156"/>
        <end position="167"/>
    </location>
</feature>
<protein>
    <recommendedName>
        <fullName evidence="2">DUF8080 domain-containing protein</fullName>
    </recommendedName>
</protein>
<sequence>MTDVPVTVDWETDARDGVTLVTLVLDNDTPVPQRVQVSNRLDGPVSPPRSAGVPEPGWSREGYEGVVPADGRLALGYACPAPIEGSTPVELGAVGPVDRGSGASPPAGDARAGTASSADRHGLDDLDAAATAALRRVGSGRPPRDAIPTERGSDGSGSENENGAEGENPGGTDGRGDSGPGADEPSPDSPPVLPAATPSPLTDSRTRDDADTEPAAGGDGAADTDDATPVAVDAWLRAVEARVDLAERLTDPSVPAATAALEEAGGLDAAASAVGAAEADAATLRAVATRAEALAARADATDVPIDALRRLA</sequence>
<feature type="compositionally biased region" description="Gly residues" evidence="1">
    <location>
        <begin position="168"/>
        <end position="179"/>
    </location>
</feature>
<feature type="compositionally biased region" description="Basic and acidic residues" evidence="1">
    <location>
        <begin position="142"/>
        <end position="153"/>
    </location>
</feature>
<organism evidence="3 4">
    <name type="scientific">Halobium salinum</name>
    <dbReference type="NCBI Taxonomy" id="1364940"/>
    <lineage>
        <taxon>Archaea</taxon>
        <taxon>Methanobacteriati</taxon>
        <taxon>Methanobacteriota</taxon>
        <taxon>Stenosarchaea group</taxon>
        <taxon>Halobacteria</taxon>
        <taxon>Halobacteriales</taxon>
        <taxon>Haloferacaceae</taxon>
        <taxon>Halobium</taxon>
    </lineage>
</organism>
<dbReference type="EMBL" id="JBHSDS010000008">
    <property type="protein sequence ID" value="MFC4359481.1"/>
    <property type="molecule type" value="Genomic_DNA"/>
</dbReference>
<gene>
    <name evidence="3" type="ORF">ACFO0N_16175</name>
</gene>
<accession>A0ABD5PG98</accession>
<dbReference type="Proteomes" id="UP001595921">
    <property type="component" value="Unassembled WGS sequence"/>
</dbReference>
<dbReference type="InterPro" id="IPR057179">
    <property type="entry name" value="DUF7857"/>
</dbReference>
<evidence type="ECO:0000313" key="3">
    <source>
        <dbReference type="EMBL" id="MFC4359481.1"/>
    </source>
</evidence>
<dbReference type="RefSeq" id="WP_267621716.1">
    <property type="nucleotide sequence ID" value="NZ_JAODIW010000006.1"/>
</dbReference>
<evidence type="ECO:0000259" key="2">
    <source>
        <dbReference type="Pfam" id="PF26296"/>
    </source>
</evidence>
<reference evidence="3 4" key="1">
    <citation type="journal article" date="2019" name="Int. J. Syst. Evol. Microbiol.">
        <title>The Global Catalogue of Microorganisms (GCM) 10K type strain sequencing project: providing services to taxonomists for standard genome sequencing and annotation.</title>
        <authorList>
            <consortium name="The Broad Institute Genomics Platform"/>
            <consortium name="The Broad Institute Genome Sequencing Center for Infectious Disease"/>
            <person name="Wu L."/>
            <person name="Ma J."/>
        </authorList>
    </citation>
    <scope>NUCLEOTIDE SEQUENCE [LARGE SCALE GENOMIC DNA]</scope>
    <source>
        <strain evidence="3 4">CGMCC 1.12553</strain>
    </source>
</reference>
<feature type="region of interest" description="Disordered" evidence="1">
    <location>
        <begin position="38"/>
        <end position="58"/>
    </location>
</feature>
<feature type="region of interest" description="Disordered" evidence="1">
    <location>
        <begin position="90"/>
        <end position="122"/>
    </location>
</feature>